<comment type="caution">
    <text evidence="1">The sequence shown here is derived from an EMBL/GenBank/DDBJ whole genome shotgun (WGS) entry which is preliminary data.</text>
</comment>
<sequence length="175" mass="20827">MIALKNSKERLSLEKLKPHHANHLYEMMLDKNMYNYIPDDPPPSLTTLQDKYTMLENGSLREEELWLNYAVFILKEKVYIGTLQATVLTRERVILVAYLINSKYWGKGYGVEALNLMLKSLDREYKNYRYQAYTDTRNFRSKKLLEKLDFKCIDLIKDADFFKGSTSHEYLYEKI</sequence>
<dbReference type="EMBL" id="JAWZSR010000004">
    <property type="protein sequence ID" value="MDX8046282.1"/>
    <property type="molecule type" value="Genomic_DNA"/>
</dbReference>
<evidence type="ECO:0000313" key="2">
    <source>
        <dbReference type="Proteomes" id="UP001277972"/>
    </source>
</evidence>
<reference evidence="1" key="1">
    <citation type="submission" date="2023-11" db="EMBL/GenBank/DDBJ databases">
        <title>Gracilibacillus pellucida a moderately halophilic bacterium isolated from saline soil in Xinjiang province.</title>
        <authorList>
            <person name="Zhang Z."/>
            <person name="Tan F."/>
            <person name="Wang Y."/>
            <person name="Xia M."/>
        </authorList>
    </citation>
    <scope>NUCLEOTIDE SEQUENCE</scope>
    <source>
        <strain evidence="1">S3-1-1</strain>
    </source>
</reference>
<accession>A0ACC6M652</accession>
<proteinExistence type="predicted"/>
<protein>
    <submittedName>
        <fullName evidence="1">GNAT family N-acetyltransferase</fullName>
    </submittedName>
</protein>
<dbReference type="Proteomes" id="UP001277972">
    <property type="component" value="Unassembled WGS sequence"/>
</dbReference>
<keyword evidence="2" id="KW-1185">Reference proteome</keyword>
<organism evidence="1 2">
    <name type="scientific">Gracilibacillus pellucidus</name>
    <dbReference type="NCBI Taxonomy" id="3095368"/>
    <lineage>
        <taxon>Bacteria</taxon>
        <taxon>Bacillati</taxon>
        <taxon>Bacillota</taxon>
        <taxon>Bacilli</taxon>
        <taxon>Bacillales</taxon>
        <taxon>Bacillaceae</taxon>
        <taxon>Gracilibacillus</taxon>
    </lineage>
</organism>
<gene>
    <name evidence="1" type="ORF">SH601_09785</name>
</gene>
<name>A0ACC6M652_9BACI</name>
<evidence type="ECO:0000313" key="1">
    <source>
        <dbReference type="EMBL" id="MDX8046282.1"/>
    </source>
</evidence>